<comment type="caution">
    <text evidence="7">The sequence shown here is derived from an EMBL/GenBank/DDBJ whole genome shotgun (WGS) entry which is preliminary data.</text>
</comment>
<feature type="domain" description="Soluble ligand binding" evidence="6">
    <location>
        <begin position="317"/>
        <end position="361"/>
    </location>
</feature>
<name>A0A967AEK8_9FLAO</name>
<feature type="signal peptide" evidence="4">
    <location>
        <begin position="1"/>
        <end position="18"/>
    </location>
</feature>
<dbReference type="AlphaFoldDB" id="A0A967AEK8"/>
<dbReference type="PANTHER" id="PTHR33619">
    <property type="entry name" value="POLYSACCHARIDE EXPORT PROTEIN GFCE-RELATED"/>
    <property type="match status" value="1"/>
</dbReference>
<dbReference type="InterPro" id="IPR003715">
    <property type="entry name" value="Poly_export_N"/>
</dbReference>
<proteinExistence type="predicted"/>
<accession>A0A967AEK8</accession>
<keyword evidence="2" id="KW-0175">Coiled coil</keyword>
<dbReference type="PANTHER" id="PTHR33619:SF3">
    <property type="entry name" value="POLYSACCHARIDE EXPORT PROTEIN GFCE-RELATED"/>
    <property type="match status" value="1"/>
</dbReference>
<dbReference type="Pfam" id="PF02563">
    <property type="entry name" value="Poly_export"/>
    <property type="match status" value="1"/>
</dbReference>
<gene>
    <name evidence="7" type="ORF">G7034_08515</name>
</gene>
<evidence type="ECO:0000313" key="8">
    <source>
        <dbReference type="Proteomes" id="UP000643701"/>
    </source>
</evidence>
<feature type="domain" description="Soluble ligand binding" evidence="6">
    <location>
        <begin position="677"/>
        <end position="729"/>
    </location>
</feature>
<sequence length="950" mass="106573">MKKFIAIALMLFSLVLAAQTPTQESMIREQIEKRGLTEAEVRSRLSAEGISIDSPEDAMKNQGKIKAILDEMEKEKKGGDNAKASANNSTEVSSDRASMIEAIEAEKRTTENEAENAQEAVMKTVNDRKIFGRSIFTDQALEVFRTTDGARAPDNYILGAGDIIRVTIFGSSQEDLLLEINSQGFVQPSDLPKIFVQGMELSAARKLIIQRLSSYYTFNTNQISVTIQTVRTINVNIFGEVERVGGFNVSALNTALNALSAAGGPTEIGSVRNIELISGKKRRIIDVYAVMDNPSDMFQYDLQHNDIIYVPVAQKLVTLTGAVRRPMRYELKEGETLKDLIRFAGGLQPRAYPELVIIRSIDNGEETITEYNLREALESNSSIPLKDGDQISIREIEKELERYVEIGGDDAIFYPGRYSLDQTPTLRSLVDKAELRSQAETSSMFIERTREDEAKNLLVVNYDSLVKQNTDFDLQGLDVVRVFTEKRYAITDSITVAGDVRQPFSKSYRFDQRLSIANALAFAGGTKPTATQQAYVFRKNIENPEKITHIPVNLVGDWDFELQPGDRLMVYNEALRTRIPQLSVQGEVIEPFTTAFEPGISLTQVLKMAGGVTEKASRERVEVFRALIDETQGVRFERIVLKVDEDMKVLQPAGFNLQPFDQVVVRSIPQYQIDRAVQISGEVFYPGTYPLESGRYRLSDLIKKAGGLTEQADKEFANIMRAHEGRGPIGVSLKKVMNNQGNDSFDPVLFEEDVITIRRFENVISINISATRLGLAKRLAVKANQKEINPDEFEYNEAELQLLDQLREPDLDPGTSTELLRQLNLEFINKLDSEDLREQELETRNYVFRGKRSANWYIKNYAGGYARKADRGSVTVTLPNGQVVGTREYFWGLWRNYPDVVPGSEISLDYKPEKKPKPASEKTDWGSIATGISQALISAVTLILLLQNAN</sequence>
<evidence type="ECO:0000313" key="7">
    <source>
        <dbReference type="EMBL" id="NGZ90295.1"/>
    </source>
</evidence>
<dbReference type="InterPro" id="IPR049712">
    <property type="entry name" value="Poly_export"/>
</dbReference>
<dbReference type="GO" id="GO:0015159">
    <property type="term" value="F:polysaccharide transmembrane transporter activity"/>
    <property type="evidence" value="ECO:0007669"/>
    <property type="project" value="InterPro"/>
</dbReference>
<feature type="region of interest" description="Disordered" evidence="3">
    <location>
        <begin position="76"/>
        <end position="96"/>
    </location>
</feature>
<dbReference type="EMBL" id="JAANAS010000061">
    <property type="protein sequence ID" value="NGZ90295.1"/>
    <property type="molecule type" value="Genomic_DNA"/>
</dbReference>
<feature type="domain" description="Polysaccharide export protein N-terminal" evidence="5">
    <location>
        <begin position="151"/>
        <end position="227"/>
    </location>
</feature>
<dbReference type="Pfam" id="PF10531">
    <property type="entry name" value="SLBB"/>
    <property type="match status" value="4"/>
</dbReference>
<feature type="domain" description="Soluble ligand binding" evidence="6">
    <location>
        <begin position="494"/>
        <end position="534"/>
    </location>
</feature>
<evidence type="ECO:0000259" key="5">
    <source>
        <dbReference type="Pfam" id="PF02563"/>
    </source>
</evidence>
<dbReference type="Gene3D" id="3.10.560.10">
    <property type="entry name" value="Outer membrane lipoprotein wza domain like"/>
    <property type="match status" value="5"/>
</dbReference>
<reference evidence="7" key="1">
    <citation type="submission" date="2020-03" db="EMBL/GenBank/DDBJ databases">
        <title>Psychroflexus Maritimus sp. nov., isolate from marine sediment.</title>
        <authorList>
            <person name="Zhong Y.-L."/>
        </authorList>
    </citation>
    <scope>NUCLEOTIDE SEQUENCE</scope>
    <source>
        <strain evidence="7">C1</strain>
    </source>
</reference>
<evidence type="ECO:0008006" key="9">
    <source>
        <dbReference type="Google" id="ProtNLM"/>
    </source>
</evidence>
<protein>
    <recommendedName>
        <fullName evidence="9">Protein involved in polysaccharide export, contains SLBB domain of the beta-grasp fold</fullName>
    </recommendedName>
</protein>
<evidence type="ECO:0000256" key="4">
    <source>
        <dbReference type="SAM" id="SignalP"/>
    </source>
</evidence>
<evidence type="ECO:0000256" key="1">
    <source>
        <dbReference type="ARBA" id="ARBA00022729"/>
    </source>
</evidence>
<organism evidence="7 8">
    <name type="scientific">Psychroflexus maritimus</name>
    <dbReference type="NCBI Taxonomy" id="2714865"/>
    <lineage>
        <taxon>Bacteria</taxon>
        <taxon>Pseudomonadati</taxon>
        <taxon>Bacteroidota</taxon>
        <taxon>Flavobacteriia</taxon>
        <taxon>Flavobacteriales</taxon>
        <taxon>Flavobacteriaceae</taxon>
        <taxon>Psychroflexus</taxon>
    </lineage>
</organism>
<evidence type="ECO:0000256" key="3">
    <source>
        <dbReference type="SAM" id="MobiDB-lite"/>
    </source>
</evidence>
<feature type="compositionally biased region" description="Polar residues" evidence="3">
    <location>
        <begin position="84"/>
        <end position="96"/>
    </location>
</feature>
<keyword evidence="8" id="KW-1185">Reference proteome</keyword>
<dbReference type="SUPFAM" id="SSF142984">
    <property type="entry name" value="Nqo1 middle domain-like"/>
    <property type="match status" value="1"/>
</dbReference>
<feature type="domain" description="Soluble ligand binding" evidence="6">
    <location>
        <begin position="584"/>
        <end position="626"/>
    </location>
</feature>
<dbReference type="InterPro" id="IPR019554">
    <property type="entry name" value="Soluble_ligand-bd"/>
</dbReference>
<feature type="chain" id="PRO_5037431466" description="Protein involved in polysaccharide export, contains SLBB domain of the beta-grasp fold" evidence="4">
    <location>
        <begin position="19"/>
        <end position="950"/>
    </location>
</feature>
<dbReference type="Proteomes" id="UP000643701">
    <property type="component" value="Unassembled WGS sequence"/>
</dbReference>
<dbReference type="RefSeq" id="WP_166400542.1">
    <property type="nucleotide sequence ID" value="NZ_JAANAS010000061.1"/>
</dbReference>
<keyword evidence="1 4" id="KW-0732">Signal</keyword>
<evidence type="ECO:0000259" key="6">
    <source>
        <dbReference type="Pfam" id="PF10531"/>
    </source>
</evidence>
<feature type="coiled-coil region" evidence="2">
    <location>
        <begin position="100"/>
        <end position="127"/>
    </location>
</feature>
<evidence type="ECO:0000256" key="2">
    <source>
        <dbReference type="SAM" id="Coils"/>
    </source>
</evidence>